<accession>A0ABX8BRG7</accession>
<sequence length="318" mass="34754">MNTHLATLRRRILTPGTDQTLVSTRGFHPGAPQARTLIETVGLFFLVGYGHAAQTADPERTDRLLAEVPVRFRGFAHEGAAMAFTVLDALSPRGGRSRAYMAGPGNPHLYMAHVGVGWALARLPRPLWPPVRTLDPLLRWLVLDGYGFHQAYFRTRRFVHRRALDGRPARWSGRPGYAPRAMDQGVGRALWFVSCADPDRAADLVESFGEERRADLYSGVGLAAVYAGGADRAGLERLCRRAGAHRPRLAQGAAFAAETRLRAGLLVPHVEEAVGVLFGGSAQEAARAARDARPDGEEPGGPPAYEEWRTRLAERWAG</sequence>
<evidence type="ECO:0000256" key="1">
    <source>
        <dbReference type="SAM" id="MobiDB-lite"/>
    </source>
</evidence>
<evidence type="ECO:0000313" key="3">
    <source>
        <dbReference type="Proteomes" id="UP000676079"/>
    </source>
</evidence>
<evidence type="ECO:0000313" key="2">
    <source>
        <dbReference type="EMBL" id="QUX24830.1"/>
    </source>
</evidence>
<dbReference type="InterPro" id="IPR012964">
    <property type="entry name" value="DUF1702"/>
</dbReference>
<protein>
    <submittedName>
        <fullName evidence="2">DUF1702 family protein</fullName>
    </submittedName>
</protein>
<feature type="compositionally biased region" description="Basic and acidic residues" evidence="1">
    <location>
        <begin position="287"/>
        <end position="296"/>
    </location>
</feature>
<name>A0ABX8BRG7_9ACTN</name>
<dbReference type="RefSeq" id="WP_220560288.1">
    <property type="nucleotide sequence ID" value="NZ_CP074133.1"/>
</dbReference>
<dbReference type="Proteomes" id="UP000676079">
    <property type="component" value="Chromosome"/>
</dbReference>
<dbReference type="Pfam" id="PF08012">
    <property type="entry name" value="DUF1702"/>
    <property type="match status" value="1"/>
</dbReference>
<feature type="region of interest" description="Disordered" evidence="1">
    <location>
        <begin position="287"/>
        <end position="309"/>
    </location>
</feature>
<keyword evidence="3" id="KW-1185">Reference proteome</keyword>
<proteinExistence type="predicted"/>
<dbReference type="EMBL" id="CP074133">
    <property type="protein sequence ID" value="QUX24830.1"/>
    <property type="molecule type" value="Genomic_DNA"/>
</dbReference>
<gene>
    <name evidence="2" type="ORF">KGD84_11520</name>
</gene>
<organism evidence="2 3">
    <name type="scientific">Nocardiopsis changdeensis</name>
    <dbReference type="NCBI Taxonomy" id="2831969"/>
    <lineage>
        <taxon>Bacteria</taxon>
        <taxon>Bacillati</taxon>
        <taxon>Actinomycetota</taxon>
        <taxon>Actinomycetes</taxon>
        <taxon>Streptosporangiales</taxon>
        <taxon>Nocardiopsidaceae</taxon>
        <taxon>Nocardiopsis</taxon>
    </lineage>
</organism>
<reference evidence="2 3" key="1">
    <citation type="submission" date="2021-05" db="EMBL/GenBank/DDBJ databases">
        <title>Direct Submission.</title>
        <authorList>
            <person name="Li K."/>
            <person name="Gao J."/>
        </authorList>
    </citation>
    <scope>NUCLEOTIDE SEQUENCE [LARGE SCALE GENOMIC DNA]</scope>
    <source>
        <strain evidence="2 3">Mg02</strain>
    </source>
</reference>